<accession>A0A067DPG0</accession>
<keyword evidence="3" id="KW-1185">Reference proteome</keyword>
<dbReference type="Proteomes" id="UP000027120">
    <property type="component" value="Unassembled WGS sequence"/>
</dbReference>
<proteinExistence type="predicted"/>
<dbReference type="InterPro" id="IPR056789">
    <property type="entry name" value="LRR_R13L1-DRL21"/>
</dbReference>
<feature type="domain" description="R13L1/DRL21-like LRR repeat region" evidence="1">
    <location>
        <begin position="115"/>
        <end position="258"/>
    </location>
</feature>
<dbReference type="STRING" id="2711.A0A067DPG0"/>
<feature type="non-terminal residue" evidence="2">
    <location>
        <position position="1"/>
    </location>
</feature>
<dbReference type="EMBL" id="KK785932">
    <property type="protein sequence ID" value="KDO40501.1"/>
    <property type="molecule type" value="Genomic_DNA"/>
</dbReference>
<evidence type="ECO:0000313" key="2">
    <source>
        <dbReference type="EMBL" id="KDO40501.1"/>
    </source>
</evidence>
<protein>
    <recommendedName>
        <fullName evidence="1">R13L1/DRL21-like LRR repeat region domain-containing protein</fullName>
    </recommendedName>
</protein>
<dbReference type="PANTHER" id="PTHR47186:SF30">
    <property type="entry name" value="EF-HAND DOMAIN-CONTAINING PROTEIN"/>
    <property type="match status" value="1"/>
</dbReference>
<dbReference type="AlphaFoldDB" id="A0A067DPG0"/>
<name>A0A067DPG0_CITSI</name>
<evidence type="ECO:0000259" key="1">
    <source>
        <dbReference type="Pfam" id="PF25019"/>
    </source>
</evidence>
<dbReference type="SUPFAM" id="SSF52058">
    <property type="entry name" value="L domain-like"/>
    <property type="match status" value="1"/>
</dbReference>
<dbReference type="InterPro" id="IPR032675">
    <property type="entry name" value="LRR_dom_sf"/>
</dbReference>
<dbReference type="PANTHER" id="PTHR47186">
    <property type="entry name" value="LEUCINE-RICH REPEAT-CONTAINING PROTEIN 57"/>
    <property type="match status" value="1"/>
</dbReference>
<dbReference type="Gene3D" id="3.80.10.10">
    <property type="entry name" value="Ribonuclease Inhibitor"/>
    <property type="match status" value="2"/>
</dbReference>
<dbReference type="Pfam" id="PF25019">
    <property type="entry name" value="LRR_R13L1-DRL21"/>
    <property type="match status" value="1"/>
</dbReference>
<gene>
    <name evidence="2" type="ORF">CISIN_1g0398522mg</name>
</gene>
<sequence length="342" mass="39444">IFVNRSSLTPKIPRNIEKLVHLRYLNLSGQDIVQLSETLCELYILEKLDISYCMDLEELPEGIKKLINMRHLLNDGTDTLRYMVVGIGRLTGLRTLGEFHVSGGGGVDGRKACRLESLKNLEHLQVCGIRRLGDVSDVGEAKRLELDKKKYLSYLRLEFDKKKEGEETRKNEDDQLLLEALRPPLDLKKLEIRYYRGNTVFRSLLVQKLRAAASFGKMPSLEKLHIWGMKRVKKVGDEFLGVEIIIAFPKLKSLLIEDLLELEEWDYGITRTGNTVIDIMPRLSSFEIKWCPKLKALPDYIHQTTTLKELRILMCGLLKERYRKGKGQDWAKISHIPNIDIK</sequence>
<reference evidence="2 3" key="1">
    <citation type="submission" date="2014-04" db="EMBL/GenBank/DDBJ databases">
        <authorList>
            <consortium name="International Citrus Genome Consortium"/>
            <person name="Gmitter F."/>
            <person name="Chen C."/>
            <person name="Farmerie W."/>
            <person name="Harkins T."/>
            <person name="Desany B."/>
            <person name="Mohiuddin M."/>
            <person name="Kodira C."/>
            <person name="Borodovsky M."/>
            <person name="Lomsadze A."/>
            <person name="Burns P."/>
            <person name="Jenkins J."/>
            <person name="Prochnik S."/>
            <person name="Shu S."/>
            <person name="Chapman J."/>
            <person name="Pitluck S."/>
            <person name="Schmutz J."/>
            <person name="Rokhsar D."/>
        </authorList>
    </citation>
    <scope>NUCLEOTIDE SEQUENCE</scope>
</reference>
<evidence type="ECO:0000313" key="3">
    <source>
        <dbReference type="Proteomes" id="UP000027120"/>
    </source>
</evidence>
<organism evidence="2 3">
    <name type="scientific">Citrus sinensis</name>
    <name type="common">Sweet orange</name>
    <name type="synonym">Citrus aurantium var. sinensis</name>
    <dbReference type="NCBI Taxonomy" id="2711"/>
    <lineage>
        <taxon>Eukaryota</taxon>
        <taxon>Viridiplantae</taxon>
        <taxon>Streptophyta</taxon>
        <taxon>Embryophyta</taxon>
        <taxon>Tracheophyta</taxon>
        <taxon>Spermatophyta</taxon>
        <taxon>Magnoliopsida</taxon>
        <taxon>eudicotyledons</taxon>
        <taxon>Gunneridae</taxon>
        <taxon>Pentapetalae</taxon>
        <taxon>rosids</taxon>
        <taxon>malvids</taxon>
        <taxon>Sapindales</taxon>
        <taxon>Rutaceae</taxon>
        <taxon>Aurantioideae</taxon>
        <taxon>Citrus</taxon>
    </lineage>
</organism>